<accession>A0ACD3A9I5</accession>
<protein>
    <submittedName>
        <fullName evidence="1">Uncharacterized protein</fullName>
    </submittedName>
</protein>
<proteinExistence type="predicted"/>
<feature type="non-terminal residue" evidence="1">
    <location>
        <position position="120"/>
    </location>
</feature>
<evidence type="ECO:0000313" key="1">
    <source>
        <dbReference type="EMBL" id="TFK62069.1"/>
    </source>
</evidence>
<reference evidence="1 2" key="1">
    <citation type="journal article" date="2019" name="Nat. Ecol. Evol.">
        <title>Megaphylogeny resolves global patterns of mushroom evolution.</title>
        <authorList>
            <person name="Varga T."/>
            <person name="Krizsan K."/>
            <person name="Foldi C."/>
            <person name="Dima B."/>
            <person name="Sanchez-Garcia M."/>
            <person name="Sanchez-Ramirez S."/>
            <person name="Szollosi G.J."/>
            <person name="Szarkandi J.G."/>
            <person name="Papp V."/>
            <person name="Albert L."/>
            <person name="Andreopoulos W."/>
            <person name="Angelini C."/>
            <person name="Antonin V."/>
            <person name="Barry K.W."/>
            <person name="Bougher N.L."/>
            <person name="Buchanan P."/>
            <person name="Buyck B."/>
            <person name="Bense V."/>
            <person name="Catcheside P."/>
            <person name="Chovatia M."/>
            <person name="Cooper J."/>
            <person name="Damon W."/>
            <person name="Desjardin D."/>
            <person name="Finy P."/>
            <person name="Geml J."/>
            <person name="Haridas S."/>
            <person name="Hughes K."/>
            <person name="Justo A."/>
            <person name="Karasinski D."/>
            <person name="Kautmanova I."/>
            <person name="Kiss B."/>
            <person name="Kocsube S."/>
            <person name="Kotiranta H."/>
            <person name="LaButti K.M."/>
            <person name="Lechner B.E."/>
            <person name="Liimatainen K."/>
            <person name="Lipzen A."/>
            <person name="Lukacs Z."/>
            <person name="Mihaltcheva S."/>
            <person name="Morgado L.N."/>
            <person name="Niskanen T."/>
            <person name="Noordeloos M.E."/>
            <person name="Ohm R.A."/>
            <person name="Ortiz-Santana B."/>
            <person name="Ovrebo C."/>
            <person name="Racz N."/>
            <person name="Riley R."/>
            <person name="Savchenko A."/>
            <person name="Shiryaev A."/>
            <person name="Soop K."/>
            <person name="Spirin V."/>
            <person name="Szebenyi C."/>
            <person name="Tomsovsky M."/>
            <person name="Tulloss R.E."/>
            <person name="Uehling J."/>
            <person name="Grigoriev I.V."/>
            <person name="Vagvolgyi C."/>
            <person name="Papp T."/>
            <person name="Martin F.M."/>
            <person name="Miettinen O."/>
            <person name="Hibbett D.S."/>
            <person name="Nagy L.G."/>
        </authorList>
    </citation>
    <scope>NUCLEOTIDE SEQUENCE [LARGE SCALE GENOMIC DNA]</scope>
    <source>
        <strain evidence="1 2">NL-1719</strain>
    </source>
</reference>
<sequence>KTAWPVYLTVGNISKERRRQVSEGAAVLIGYVPASKLECFKASSQSLASYRLFHHCMKLVLKPLVDAGNAGEFMTCSDSYVRKMFPILAAYIADYPEQCLVACCMESRCPTCQVEANRRG</sequence>
<name>A0ACD3A9I5_9AGAR</name>
<keyword evidence="2" id="KW-1185">Reference proteome</keyword>
<evidence type="ECO:0000313" key="2">
    <source>
        <dbReference type="Proteomes" id="UP000308600"/>
    </source>
</evidence>
<feature type="non-terminal residue" evidence="1">
    <location>
        <position position="1"/>
    </location>
</feature>
<dbReference type="Proteomes" id="UP000308600">
    <property type="component" value="Unassembled WGS sequence"/>
</dbReference>
<gene>
    <name evidence="1" type="ORF">BDN72DRAFT_740501</name>
</gene>
<organism evidence="1 2">
    <name type="scientific">Pluteus cervinus</name>
    <dbReference type="NCBI Taxonomy" id="181527"/>
    <lineage>
        <taxon>Eukaryota</taxon>
        <taxon>Fungi</taxon>
        <taxon>Dikarya</taxon>
        <taxon>Basidiomycota</taxon>
        <taxon>Agaricomycotina</taxon>
        <taxon>Agaricomycetes</taxon>
        <taxon>Agaricomycetidae</taxon>
        <taxon>Agaricales</taxon>
        <taxon>Pluteineae</taxon>
        <taxon>Pluteaceae</taxon>
        <taxon>Pluteus</taxon>
    </lineage>
</organism>
<dbReference type="EMBL" id="ML208608">
    <property type="protein sequence ID" value="TFK62069.1"/>
    <property type="molecule type" value="Genomic_DNA"/>
</dbReference>